<dbReference type="PROSITE" id="PS51257">
    <property type="entry name" value="PROKAR_LIPOPROTEIN"/>
    <property type="match status" value="1"/>
</dbReference>
<dbReference type="VEuPathDB" id="FungiDB:P170DRAFT_75335"/>
<protein>
    <submittedName>
        <fullName evidence="1">Uncharacterized protein</fullName>
    </submittedName>
</protein>
<dbReference type="RefSeq" id="XP_024698600.1">
    <property type="nucleotide sequence ID" value="XM_024855367.1"/>
</dbReference>
<evidence type="ECO:0000313" key="2">
    <source>
        <dbReference type="Proteomes" id="UP000234275"/>
    </source>
</evidence>
<dbReference type="Proteomes" id="UP000234275">
    <property type="component" value="Unassembled WGS sequence"/>
</dbReference>
<name>A0A2I2FRN1_9EURO</name>
<dbReference type="GeneID" id="36563074"/>
<dbReference type="EMBL" id="MSFO01000011">
    <property type="protein sequence ID" value="PLB43298.1"/>
    <property type="molecule type" value="Genomic_DNA"/>
</dbReference>
<keyword evidence="2" id="KW-1185">Reference proteome</keyword>
<gene>
    <name evidence="1" type="ORF">P170DRAFT_75335</name>
</gene>
<organism evidence="1 2">
    <name type="scientific">Aspergillus steynii IBT 23096</name>
    <dbReference type="NCBI Taxonomy" id="1392250"/>
    <lineage>
        <taxon>Eukaryota</taxon>
        <taxon>Fungi</taxon>
        <taxon>Dikarya</taxon>
        <taxon>Ascomycota</taxon>
        <taxon>Pezizomycotina</taxon>
        <taxon>Eurotiomycetes</taxon>
        <taxon>Eurotiomycetidae</taxon>
        <taxon>Eurotiales</taxon>
        <taxon>Aspergillaceae</taxon>
        <taxon>Aspergillus</taxon>
        <taxon>Aspergillus subgen. Circumdati</taxon>
    </lineage>
</organism>
<evidence type="ECO:0000313" key="1">
    <source>
        <dbReference type="EMBL" id="PLB43298.1"/>
    </source>
</evidence>
<accession>A0A2I2FRN1</accession>
<comment type="caution">
    <text evidence="1">The sequence shown here is derived from an EMBL/GenBank/DDBJ whole genome shotgun (WGS) entry which is preliminary data.</text>
</comment>
<reference evidence="1 2" key="1">
    <citation type="submission" date="2016-12" db="EMBL/GenBank/DDBJ databases">
        <title>The genomes of Aspergillus section Nigri reveals drivers in fungal speciation.</title>
        <authorList>
            <consortium name="DOE Joint Genome Institute"/>
            <person name="Vesth T.C."/>
            <person name="Nybo J."/>
            <person name="Theobald S."/>
            <person name="Brandl J."/>
            <person name="Frisvad J.C."/>
            <person name="Nielsen K.F."/>
            <person name="Lyhne E.K."/>
            <person name="Kogle M.E."/>
            <person name="Kuo A."/>
            <person name="Riley R."/>
            <person name="Clum A."/>
            <person name="Nolan M."/>
            <person name="Lipzen A."/>
            <person name="Salamov A."/>
            <person name="Henrissat B."/>
            <person name="Wiebenga A."/>
            <person name="De Vries R.P."/>
            <person name="Grigoriev I.V."/>
            <person name="Mortensen U.H."/>
            <person name="Andersen M.R."/>
            <person name="Baker S.E."/>
        </authorList>
    </citation>
    <scope>NUCLEOTIDE SEQUENCE [LARGE SCALE GENOMIC DNA]</scope>
    <source>
        <strain evidence="1 2">IBT 23096</strain>
    </source>
</reference>
<sequence length="114" mass="12494">MDGPRLSTPESASGLAVCGGTHYAAYACCITPCPPHRGLLGFDFGFGLFGRSIEVCWSCATAFAQDLKIGFNFCHSTTREMINLNLWMALTTALDNYFRVVYFTLSRLLLLPTA</sequence>
<dbReference type="AlphaFoldDB" id="A0A2I2FRN1"/>
<proteinExistence type="predicted"/>